<dbReference type="InterPro" id="IPR027417">
    <property type="entry name" value="P-loop_NTPase"/>
</dbReference>
<sequence>MALSNGRRKSSYLLAFTIPKLNRVQSKLYPITFGTNEPLLLCAPTGAGKTNIAMLTTPL</sequence>
<evidence type="ECO:0008006" key="3">
    <source>
        <dbReference type="Google" id="ProtNLM"/>
    </source>
</evidence>
<evidence type="ECO:0000313" key="1">
    <source>
        <dbReference type="EMBL" id="THU93128.1"/>
    </source>
</evidence>
<reference evidence="1 2" key="1">
    <citation type="journal article" date="2019" name="Nat. Ecol. Evol.">
        <title>Megaphylogeny resolves global patterns of mushroom evolution.</title>
        <authorList>
            <person name="Varga T."/>
            <person name="Krizsan K."/>
            <person name="Foldi C."/>
            <person name="Dima B."/>
            <person name="Sanchez-Garcia M."/>
            <person name="Sanchez-Ramirez S."/>
            <person name="Szollosi G.J."/>
            <person name="Szarkandi J.G."/>
            <person name="Papp V."/>
            <person name="Albert L."/>
            <person name="Andreopoulos W."/>
            <person name="Angelini C."/>
            <person name="Antonin V."/>
            <person name="Barry K.W."/>
            <person name="Bougher N.L."/>
            <person name="Buchanan P."/>
            <person name="Buyck B."/>
            <person name="Bense V."/>
            <person name="Catcheside P."/>
            <person name="Chovatia M."/>
            <person name="Cooper J."/>
            <person name="Damon W."/>
            <person name="Desjardin D."/>
            <person name="Finy P."/>
            <person name="Geml J."/>
            <person name="Haridas S."/>
            <person name="Hughes K."/>
            <person name="Justo A."/>
            <person name="Karasinski D."/>
            <person name="Kautmanova I."/>
            <person name="Kiss B."/>
            <person name="Kocsube S."/>
            <person name="Kotiranta H."/>
            <person name="LaButti K.M."/>
            <person name="Lechner B.E."/>
            <person name="Liimatainen K."/>
            <person name="Lipzen A."/>
            <person name="Lukacs Z."/>
            <person name="Mihaltcheva S."/>
            <person name="Morgado L.N."/>
            <person name="Niskanen T."/>
            <person name="Noordeloos M.E."/>
            <person name="Ohm R.A."/>
            <person name="Ortiz-Santana B."/>
            <person name="Ovrebo C."/>
            <person name="Racz N."/>
            <person name="Riley R."/>
            <person name="Savchenko A."/>
            <person name="Shiryaev A."/>
            <person name="Soop K."/>
            <person name="Spirin V."/>
            <person name="Szebenyi C."/>
            <person name="Tomsovsky M."/>
            <person name="Tulloss R.E."/>
            <person name="Uehling J."/>
            <person name="Grigoriev I.V."/>
            <person name="Vagvolgyi C."/>
            <person name="Papp T."/>
            <person name="Martin F.M."/>
            <person name="Miettinen O."/>
            <person name="Hibbett D.S."/>
            <person name="Nagy L.G."/>
        </authorList>
    </citation>
    <scope>NUCLEOTIDE SEQUENCE [LARGE SCALE GENOMIC DNA]</scope>
    <source>
        <strain evidence="1 2">CBS 962.96</strain>
    </source>
</reference>
<dbReference type="SUPFAM" id="SSF52540">
    <property type="entry name" value="P-loop containing nucleoside triphosphate hydrolases"/>
    <property type="match status" value="1"/>
</dbReference>
<gene>
    <name evidence="1" type="ORF">K435DRAFT_861824</name>
</gene>
<proteinExistence type="predicted"/>
<dbReference type="Proteomes" id="UP000297245">
    <property type="component" value="Unassembled WGS sequence"/>
</dbReference>
<keyword evidence="2" id="KW-1185">Reference proteome</keyword>
<protein>
    <recommendedName>
        <fullName evidence="3">DEAD/DEAH box helicase domain-containing protein</fullName>
    </recommendedName>
</protein>
<dbReference type="EMBL" id="ML179258">
    <property type="protein sequence ID" value="THU93128.1"/>
    <property type="molecule type" value="Genomic_DNA"/>
</dbReference>
<organism evidence="1 2">
    <name type="scientific">Dendrothele bispora (strain CBS 962.96)</name>
    <dbReference type="NCBI Taxonomy" id="1314807"/>
    <lineage>
        <taxon>Eukaryota</taxon>
        <taxon>Fungi</taxon>
        <taxon>Dikarya</taxon>
        <taxon>Basidiomycota</taxon>
        <taxon>Agaricomycotina</taxon>
        <taxon>Agaricomycetes</taxon>
        <taxon>Agaricomycetidae</taxon>
        <taxon>Agaricales</taxon>
        <taxon>Agaricales incertae sedis</taxon>
        <taxon>Dendrothele</taxon>
    </lineage>
</organism>
<dbReference type="Gene3D" id="3.40.50.300">
    <property type="entry name" value="P-loop containing nucleotide triphosphate hydrolases"/>
    <property type="match status" value="1"/>
</dbReference>
<accession>A0A4S8LVN6</accession>
<dbReference type="OrthoDB" id="3201040at2759"/>
<name>A0A4S8LVN6_DENBC</name>
<evidence type="ECO:0000313" key="2">
    <source>
        <dbReference type="Proteomes" id="UP000297245"/>
    </source>
</evidence>
<dbReference type="AlphaFoldDB" id="A0A4S8LVN6"/>